<feature type="transmembrane region" description="Helical" evidence="1">
    <location>
        <begin position="108"/>
        <end position="132"/>
    </location>
</feature>
<keyword evidence="1" id="KW-0812">Transmembrane</keyword>
<comment type="caution">
    <text evidence="2">The sequence shown here is derived from an EMBL/GenBank/DDBJ whole genome shotgun (WGS) entry which is preliminary data.</text>
</comment>
<keyword evidence="3" id="KW-1185">Reference proteome</keyword>
<evidence type="ECO:0008006" key="4">
    <source>
        <dbReference type="Google" id="ProtNLM"/>
    </source>
</evidence>
<sequence length="147" mass="15769">MAIAADKAQPEEGERTGPAGRLLRVIASLHTIAVFGQPVFAGIYLTGDFDGLRWHGQGANVTTYFSYLQLAVAAAVWNRSRRSWPFSCTLAVVLAESAQYVAGLKGALWLHLPLGVTTVAGVVVLTIALWRAPLPARAERRRGAGDE</sequence>
<dbReference type="RefSeq" id="WP_344331174.1">
    <property type="nucleotide sequence ID" value="NZ_BAAAKJ010000095.1"/>
</dbReference>
<dbReference type="EMBL" id="BAAAKJ010000095">
    <property type="protein sequence ID" value="GAA1390209.1"/>
    <property type="molecule type" value="Genomic_DNA"/>
</dbReference>
<evidence type="ECO:0000256" key="1">
    <source>
        <dbReference type="SAM" id="Phobius"/>
    </source>
</evidence>
<reference evidence="2 3" key="1">
    <citation type="journal article" date="2019" name="Int. J. Syst. Evol. Microbiol.">
        <title>The Global Catalogue of Microorganisms (GCM) 10K type strain sequencing project: providing services to taxonomists for standard genome sequencing and annotation.</title>
        <authorList>
            <consortium name="The Broad Institute Genomics Platform"/>
            <consortium name="The Broad Institute Genome Sequencing Center for Infectious Disease"/>
            <person name="Wu L."/>
            <person name="Ma J."/>
        </authorList>
    </citation>
    <scope>NUCLEOTIDE SEQUENCE [LARGE SCALE GENOMIC DNA]</scope>
    <source>
        <strain evidence="2 3">JCM 12393</strain>
    </source>
</reference>
<organism evidence="2 3">
    <name type="scientific">Kitasatospora putterlickiae</name>
    <dbReference type="NCBI Taxonomy" id="221725"/>
    <lineage>
        <taxon>Bacteria</taxon>
        <taxon>Bacillati</taxon>
        <taxon>Actinomycetota</taxon>
        <taxon>Actinomycetes</taxon>
        <taxon>Kitasatosporales</taxon>
        <taxon>Streptomycetaceae</taxon>
        <taxon>Kitasatospora</taxon>
    </lineage>
</organism>
<keyword evidence="1" id="KW-1133">Transmembrane helix</keyword>
<evidence type="ECO:0000313" key="3">
    <source>
        <dbReference type="Proteomes" id="UP001499863"/>
    </source>
</evidence>
<proteinExistence type="predicted"/>
<accession>A0ABN1XTY8</accession>
<protein>
    <recommendedName>
        <fullName evidence="4">Integral membrane protein</fullName>
    </recommendedName>
</protein>
<gene>
    <name evidence="2" type="ORF">GCM10009639_18620</name>
</gene>
<feature type="transmembrane region" description="Helical" evidence="1">
    <location>
        <begin position="22"/>
        <end position="45"/>
    </location>
</feature>
<keyword evidence="1" id="KW-0472">Membrane</keyword>
<evidence type="ECO:0000313" key="2">
    <source>
        <dbReference type="EMBL" id="GAA1390209.1"/>
    </source>
</evidence>
<name>A0ABN1XTY8_9ACTN</name>
<dbReference type="Proteomes" id="UP001499863">
    <property type="component" value="Unassembled WGS sequence"/>
</dbReference>